<evidence type="ECO:0000256" key="1">
    <source>
        <dbReference type="SAM" id="Coils"/>
    </source>
</evidence>
<evidence type="ECO:0000313" key="3">
    <source>
        <dbReference type="EMBL" id="KAJ7223225.1"/>
    </source>
</evidence>
<feature type="compositionally biased region" description="Polar residues" evidence="2">
    <location>
        <begin position="422"/>
        <end position="440"/>
    </location>
</feature>
<feature type="region of interest" description="Disordered" evidence="2">
    <location>
        <begin position="399"/>
        <end position="440"/>
    </location>
</feature>
<keyword evidence="4" id="KW-1185">Reference proteome</keyword>
<feature type="coiled-coil region" evidence="1">
    <location>
        <begin position="338"/>
        <end position="367"/>
    </location>
</feature>
<keyword evidence="1" id="KW-0175">Coiled coil</keyword>
<evidence type="ECO:0000313" key="4">
    <source>
        <dbReference type="Proteomes" id="UP001219525"/>
    </source>
</evidence>
<name>A0AAD6YLU7_9AGAR</name>
<feature type="compositionally biased region" description="Acidic residues" evidence="2">
    <location>
        <begin position="277"/>
        <end position="287"/>
    </location>
</feature>
<reference evidence="3" key="1">
    <citation type="submission" date="2023-03" db="EMBL/GenBank/DDBJ databases">
        <title>Massive genome expansion in bonnet fungi (Mycena s.s.) driven by repeated elements and novel gene families across ecological guilds.</title>
        <authorList>
            <consortium name="Lawrence Berkeley National Laboratory"/>
            <person name="Harder C.B."/>
            <person name="Miyauchi S."/>
            <person name="Viragh M."/>
            <person name="Kuo A."/>
            <person name="Thoen E."/>
            <person name="Andreopoulos B."/>
            <person name="Lu D."/>
            <person name="Skrede I."/>
            <person name="Drula E."/>
            <person name="Henrissat B."/>
            <person name="Morin E."/>
            <person name="Kohler A."/>
            <person name="Barry K."/>
            <person name="LaButti K."/>
            <person name="Morin E."/>
            <person name="Salamov A."/>
            <person name="Lipzen A."/>
            <person name="Mereny Z."/>
            <person name="Hegedus B."/>
            <person name="Baldrian P."/>
            <person name="Stursova M."/>
            <person name="Weitz H."/>
            <person name="Taylor A."/>
            <person name="Grigoriev I.V."/>
            <person name="Nagy L.G."/>
            <person name="Martin F."/>
            <person name="Kauserud H."/>
        </authorList>
    </citation>
    <scope>NUCLEOTIDE SEQUENCE</scope>
    <source>
        <strain evidence="3">9144</strain>
    </source>
</reference>
<comment type="caution">
    <text evidence="3">The sequence shown here is derived from an EMBL/GenBank/DDBJ whole genome shotgun (WGS) entry which is preliminary data.</text>
</comment>
<gene>
    <name evidence="3" type="ORF">GGX14DRAFT_557806</name>
</gene>
<feature type="compositionally biased region" description="Low complexity" evidence="2">
    <location>
        <begin position="294"/>
        <end position="317"/>
    </location>
</feature>
<accession>A0AAD6YLU7</accession>
<proteinExistence type="predicted"/>
<dbReference type="EMBL" id="JARJCW010000006">
    <property type="protein sequence ID" value="KAJ7223225.1"/>
    <property type="molecule type" value="Genomic_DNA"/>
</dbReference>
<feature type="region of interest" description="Disordered" evidence="2">
    <location>
        <begin position="273"/>
        <end position="323"/>
    </location>
</feature>
<evidence type="ECO:0000256" key="2">
    <source>
        <dbReference type="SAM" id="MobiDB-lite"/>
    </source>
</evidence>
<sequence>MWWAAQAASGQAARWAVGGAGAGAGTDARAVGAGGNRWRQWQAVGTGGVDGGWQAAGRRLSTPLQTLVWPLQLLTLLLLSRNPEDARPPRPTESQKCRTWKTEAELTDTLLTFIEDNAPRRTAFGFTKGDVDNAGSTTGQSQDGHCERLAQKILIEPPSERWAKCSAKALVSSVKNQIVWLKTEFVRLRDTLGSTGYGLIIKDREDELWGDPQNVWQHIQSIFPWFKRMHLLLADSPVYDAEACTNSADSLDDMLLSYTGLADANSSIDDTSLLADYDGENDSEDDELKSNKNTKPAATVPAPAATSTKPSAGPASAPKRKRDTMVDTLTRVVELDHENKASLLLKSQEAKRRRLEAELKYKTIENDKQRVHEIKKMKLQVQLAQAQAAAAAAAAGGSLTTSSHASSSSRASSLSRTSSQAPFVSSSTSRSVTPFQNSDDHTPYNSLSYYDYKLPSILDNELPKILRYSSPHSDYLIKTTTD</sequence>
<dbReference type="Proteomes" id="UP001219525">
    <property type="component" value="Unassembled WGS sequence"/>
</dbReference>
<organism evidence="3 4">
    <name type="scientific">Mycena pura</name>
    <dbReference type="NCBI Taxonomy" id="153505"/>
    <lineage>
        <taxon>Eukaryota</taxon>
        <taxon>Fungi</taxon>
        <taxon>Dikarya</taxon>
        <taxon>Basidiomycota</taxon>
        <taxon>Agaricomycotina</taxon>
        <taxon>Agaricomycetes</taxon>
        <taxon>Agaricomycetidae</taxon>
        <taxon>Agaricales</taxon>
        <taxon>Marasmiineae</taxon>
        <taxon>Mycenaceae</taxon>
        <taxon>Mycena</taxon>
    </lineage>
</organism>
<feature type="compositionally biased region" description="Low complexity" evidence="2">
    <location>
        <begin position="399"/>
        <end position="421"/>
    </location>
</feature>
<protein>
    <submittedName>
        <fullName evidence="3">Uncharacterized protein</fullName>
    </submittedName>
</protein>
<dbReference type="AlphaFoldDB" id="A0AAD6YLU7"/>